<evidence type="ECO:0000256" key="2">
    <source>
        <dbReference type="ARBA" id="ARBA00022679"/>
    </source>
</evidence>
<dbReference type="GO" id="GO:0032259">
    <property type="term" value="P:methylation"/>
    <property type="evidence" value="ECO:0007669"/>
    <property type="project" value="UniProtKB-KW"/>
</dbReference>
<evidence type="ECO:0000313" key="4">
    <source>
        <dbReference type="EMBL" id="QCI12471.1"/>
    </source>
</evidence>
<dbReference type="SUPFAM" id="SSF53335">
    <property type="entry name" value="S-adenosyl-L-methionine-dependent methyltransferases"/>
    <property type="match status" value="1"/>
</dbReference>
<reference evidence="5" key="1">
    <citation type="submission" date="2019-04" db="EMBL/GenBank/DDBJ databases">
        <title>Genome sequence of Pseudomonas putida 1290, an auxin catabolizing strain.</title>
        <authorList>
            <person name="Laird T.S."/>
            <person name="Leveau J.H.J."/>
        </authorList>
    </citation>
    <scope>NUCLEOTIDE SEQUENCE [LARGE SCALE GENOMIC DNA]</scope>
    <source>
        <strain evidence="5">1290</strain>
    </source>
</reference>
<evidence type="ECO:0000313" key="5">
    <source>
        <dbReference type="Proteomes" id="UP000298551"/>
    </source>
</evidence>
<dbReference type="Gene3D" id="3.40.50.150">
    <property type="entry name" value="Vaccinia Virus protein VP39"/>
    <property type="match status" value="1"/>
</dbReference>
<dbReference type="Pfam" id="PF13649">
    <property type="entry name" value="Methyltransf_25"/>
    <property type="match status" value="1"/>
</dbReference>
<dbReference type="AlphaFoldDB" id="A0A4D6XDR1"/>
<feature type="domain" description="Methyltransferase" evidence="3">
    <location>
        <begin position="48"/>
        <end position="137"/>
    </location>
</feature>
<dbReference type="InterPro" id="IPR041698">
    <property type="entry name" value="Methyltransf_25"/>
</dbReference>
<evidence type="ECO:0000259" key="3">
    <source>
        <dbReference type="Pfam" id="PF13649"/>
    </source>
</evidence>
<accession>A0A4D6XDR1</accession>
<keyword evidence="2 4" id="KW-0808">Transferase</keyword>
<gene>
    <name evidence="4" type="ORF">E6B08_14340</name>
</gene>
<dbReference type="InterPro" id="IPR029063">
    <property type="entry name" value="SAM-dependent_MTases_sf"/>
</dbReference>
<proteinExistence type="predicted"/>
<dbReference type="PANTHER" id="PTHR43861:SF1">
    <property type="entry name" value="TRANS-ACONITATE 2-METHYLTRANSFERASE"/>
    <property type="match status" value="1"/>
</dbReference>
<dbReference type="PANTHER" id="PTHR43861">
    <property type="entry name" value="TRANS-ACONITATE 2-METHYLTRANSFERASE-RELATED"/>
    <property type="match status" value="1"/>
</dbReference>
<evidence type="ECO:0000256" key="1">
    <source>
        <dbReference type="ARBA" id="ARBA00022603"/>
    </source>
</evidence>
<dbReference type="Proteomes" id="UP000298551">
    <property type="component" value="Chromosome"/>
</dbReference>
<dbReference type="CDD" id="cd02440">
    <property type="entry name" value="AdoMet_MTases"/>
    <property type="match status" value="1"/>
</dbReference>
<sequence>MPHHPSADQIIDLYDRHACTWNKLRTNHFIDRKWIEHFGSLLTPSATVLDLGCGSGQPVARYLIETGACVVGVDSSMQMLELCGAQFPAQEWIHADMRTLALNRQFDAILAWNSFFHLKPDDQRQMFPVFRRHASPGALLMFTSGPSHGEALGVFEGETLYHASLDPREYTAQLHDHGFELLEHIVEDAECGGQTVWLGRRLP</sequence>
<dbReference type="RefSeq" id="WP_136914628.1">
    <property type="nucleotide sequence ID" value="NZ_CP039371.1"/>
</dbReference>
<keyword evidence="1 4" id="KW-0489">Methyltransferase</keyword>
<dbReference type="GO" id="GO:0008168">
    <property type="term" value="F:methyltransferase activity"/>
    <property type="evidence" value="ECO:0007669"/>
    <property type="project" value="UniProtKB-KW"/>
</dbReference>
<dbReference type="OrthoDB" id="9791837at2"/>
<protein>
    <submittedName>
        <fullName evidence="4">Class I SAM-dependent methyltransferase</fullName>
    </submittedName>
</protein>
<organism evidence="4 5">
    <name type="scientific">Pseudomonas putida</name>
    <name type="common">Arthrobacter siderocapsulatus</name>
    <dbReference type="NCBI Taxonomy" id="303"/>
    <lineage>
        <taxon>Bacteria</taxon>
        <taxon>Pseudomonadati</taxon>
        <taxon>Pseudomonadota</taxon>
        <taxon>Gammaproteobacteria</taxon>
        <taxon>Pseudomonadales</taxon>
        <taxon>Pseudomonadaceae</taxon>
        <taxon>Pseudomonas</taxon>
    </lineage>
</organism>
<dbReference type="EMBL" id="CP039371">
    <property type="protein sequence ID" value="QCI12471.1"/>
    <property type="molecule type" value="Genomic_DNA"/>
</dbReference>
<name>A0A4D6XDR1_PSEPU</name>